<dbReference type="PANTHER" id="PTHR35342:SF5">
    <property type="entry name" value="TRICARBOXYLIC TRANSPORT PROTEIN"/>
    <property type="match status" value="1"/>
</dbReference>
<keyword evidence="1" id="KW-0472">Membrane</keyword>
<feature type="transmembrane region" description="Helical" evidence="1">
    <location>
        <begin position="465"/>
        <end position="484"/>
    </location>
</feature>
<evidence type="ECO:0000259" key="2">
    <source>
        <dbReference type="Pfam" id="PF01970"/>
    </source>
</evidence>
<feature type="transmembrane region" description="Helical" evidence="1">
    <location>
        <begin position="427"/>
        <end position="445"/>
    </location>
</feature>
<feature type="transmembrane region" description="Helical" evidence="1">
    <location>
        <begin position="355"/>
        <end position="383"/>
    </location>
</feature>
<accession>A0A160TR19</accession>
<reference evidence="3" key="1">
    <citation type="submission" date="2015-10" db="EMBL/GenBank/DDBJ databases">
        <authorList>
            <person name="Gilbert D.G."/>
        </authorList>
    </citation>
    <scope>NUCLEOTIDE SEQUENCE</scope>
</reference>
<feature type="transmembrane region" description="Helical" evidence="1">
    <location>
        <begin position="389"/>
        <end position="406"/>
    </location>
</feature>
<feature type="transmembrane region" description="Helical" evidence="1">
    <location>
        <begin position="165"/>
        <end position="182"/>
    </location>
</feature>
<keyword evidence="1" id="KW-1133">Transmembrane helix</keyword>
<organism evidence="3">
    <name type="scientific">hydrothermal vent metagenome</name>
    <dbReference type="NCBI Taxonomy" id="652676"/>
    <lineage>
        <taxon>unclassified sequences</taxon>
        <taxon>metagenomes</taxon>
        <taxon>ecological metagenomes</taxon>
    </lineage>
</organism>
<feature type="transmembrane region" description="Helical" evidence="1">
    <location>
        <begin position="136"/>
        <end position="158"/>
    </location>
</feature>
<gene>
    <name evidence="3" type="ORF">MGWOODY_XGa2535</name>
</gene>
<dbReference type="Pfam" id="PF01970">
    <property type="entry name" value="TctA"/>
    <property type="match status" value="1"/>
</dbReference>
<dbReference type="EMBL" id="CZRL01000082">
    <property type="protein sequence ID" value="CUS52360.1"/>
    <property type="molecule type" value="Genomic_DNA"/>
</dbReference>
<feature type="transmembrane region" description="Helical" evidence="1">
    <location>
        <begin position="110"/>
        <end position="130"/>
    </location>
</feature>
<dbReference type="PANTHER" id="PTHR35342">
    <property type="entry name" value="TRICARBOXYLIC TRANSPORT PROTEIN"/>
    <property type="match status" value="1"/>
</dbReference>
<protein>
    <submittedName>
        <fullName evidence="3">Membrane protein, putative</fullName>
    </submittedName>
</protein>
<sequence>MIELLLESLMLIARWDVVIALLVGAIGGVIIGAIPGVGPAVAIAILLPATYKLEPLVGLTVLLGIYGAALYGGAIPAILINTPGTPVNALTTYDGHPIARRGEPRRALSLAYSASFIGGIVSVLALIFLTPKLAAVAPYFGSRDILMAALLGLILVILTHRGQTLAAAALVGMGVFITVVGMEPVRFSDRFVFGLPWLRGGLALIPAVLGLFAISQAFILLQSSDVPRQIPKVGGSPFAGLFEVFRRLKRVVLCSSGFGIIMGIIPGVGEFLAQFFSYGLAQKLSKTPEKFGKGSSEGLVAAESANNAVPAAAMIPLLALGIPGEALTAMMLSVFRVHNLIPGPKLFETQAEFVVGLYVCLFLINFVVLAFLLTATPLLIRVIKVPERFLGVVVLTLALVGVYSIRNSLPDCWVAIGFGLLGYVLRRVNWPLVPIILGMVLGEIIEAKLRTSMARVETPLDFVNRPVSATIAVIIVLALAAHVWTEIRNYRQRRTKTSPSA</sequence>
<feature type="domain" description="DUF112" evidence="2">
    <location>
        <begin position="19"/>
        <end position="437"/>
    </location>
</feature>
<name>A0A160TR19_9ZZZZ</name>
<feature type="transmembrane region" description="Helical" evidence="1">
    <location>
        <begin position="251"/>
        <end position="276"/>
    </location>
</feature>
<proteinExistence type="predicted"/>
<dbReference type="AlphaFoldDB" id="A0A160TR19"/>
<dbReference type="InterPro" id="IPR002823">
    <property type="entry name" value="DUF112_TM"/>
</dbReference>
<feature type="transmembrane region" description="Helical" evidence="1">
    <location>
        <begin position="21"/>
        <end position="47"/>
    </location>
</feature>
<keyword evidence="1" id="KW-0812">Transmembrane</keyword>
<evidence type="ECO:0000313" key="3">
    <source>
        <dbReference type="EMBL" id="CUS52360.1"/>
    </source>
</evidence>
<feature type="transmembrane region" description="Helical" evidence="1">
    <location>
        <begin position="313"/>
        <end position="335"/>
    </location>
</feature>
<evidence type="ECO:0000256" key="1">
    <source>
        <dbReference type="SAM" id="Phobius"/>
    </source>
</evidence>
<feature type="transmembrane region" description="Helical" evidence="1">
    <location>
        <begin position="202"/>
        <end position="221"/>
    </location>
</feature>
<feature type="transmembrane region" description="Helical" evidence="1">
    <location>
        <begin position="59"/>
        <end position="80"/>
    </location>
</feature>